<name>A0AAN8G8A1_TRICO</name>
<feature type="region of interest" description="Disordered" evidence="1">
    <location>
        <begin position="1"/>
        <end position="40"/>
    </location>
</feature>
<feature type="non-terminal residue" evidence="2">
    <location>
        <position position="40"/>
    </location>
</feature>
<organism evidence="2 3">
    <name type="scientific">Trichostrongylus colubriformis</name>
    <name type="common">Black scour worm</name>
    <dbReference type="NCBI Taxonomy" id="6319"/>
    <lineage>
        <taxon>Eukaryota</taxon>
        <taxon>Metazoa</taxon>
        <taxon>Ecdysozoa</taxon>
        <taxon>Nematoda</taxon>
        <taxon>Chromadorea</taxon>
        <taxon>Rhabditida</taxon>
        <taxon>Rhabditina</taxon>
        <taxon>Rhabditomorpha</taxon>
        <taxon>Strongyloidea</taxon>
        <taxon>Trichostrongylidae</taxon>
        <taxon>Trichostrongylus</taxon>
    </lineage>
</organism>
<dbReference type="Proteomes" id="UP001331761">
    <property type="component" value="Unassembled WGS sequence"/>
</dbReference>
<keyword evidence="3" id="KW-1185">Reference proteome</keyword>
<accession>A0AAN8G8A1</accession>
<proteinExistence type="predicted"/>
<evidence type="ECO:0000256" key="1">
    <source>
        <dbReference type="SAM" id="MobiDB-lite"/>
    </source>
</evidence>
<sequence>MQQQRGVGTPGQPLGRYPPQGGTPQSAMRRPGGPQMPSQG</sequence>
<protein>
    <submittedName>
        <fullName evidence="2">Uncharacterized protein</fullName>
    </submittedName>
</protein>
<gene>
    <name evidence="2" type="ORF">GCK32_006310</name>
</gene>
<evidence type="ECO:0000313" key="3">
    <source>
        <dbReference type="Proteomes" id="UP001331761"/>
    </source>
</evidence>
<reference evidence="2 3" key="1">
    <citation type="submission" date="2019-10" db="EMBL/GenBank/DDBJ databases">
        <title>Assembly and Annotation for the nematode Trichostrongylus colubriformis.</title>
        <authorList>
            <person name="Martin J."/>
        </authorList>
    </citation>
    <scope>NUCLEOTIDE SEQUENCE [LARGE SCALE GENOMIC DNA]</scope>
    <source>
        <strain evidence="2">G859</strain>
        <tissue evidence="2">Whole worm</tissue>
    </source>
</reference>
<comment type="caution">
    <text evidence="2">The sequence shown here is derived from an EMBL/GenBank/DDBJ whole genome shotgun (WGS) entry which is preliminary data.</text>
</comment>
<evidence type="ECO:0000313" key="2">
    <source>
        <dbReference type="EMBL" id="KAK5985870.1"/>
    </source>
</evidence>
<dbReference type="EMBL" id="WIXE01001238">
    <property type="protein sequence ID" value="KAK5985870.1"/>
    <property type="molecule type" value="Genomic_DNA"/>
</dbReference>
<dbReference type="AlphaFoldDB" id="A0AAN8G8A1"/>